<evidence type="ECO:0000256" key="1">
    <source>
        <dbReference type="ARBA" id="ARBA00007689"/>
    </source>
</evidence>
<dbReference type="InterPro" id="IPR011008">
    <property type="entry name" value="Dimeric_a/b-barrel"/>
</dbReference>
<name>A0A6V8KSW5_9ACTN</name>
<feature type="domain" description="YCII-related" evidence="2">
    <location>
        <begin position="52"/>
        <end position="162"/>
    </location>
</feature>
<dbReference type="Proteomes" id="UP000482800">
    <property type="component" value="Unassembled WGS sequence"/>
</dbReference>
<reference evidence="3 4" key="1">
    <citation type="submission" date="2020-03" db="EMBL/GenBank/DDBJ databases">
        <title>Whole genome shotgun sequence of Phytohabitans houttuyneae NBRC 108639.</title>
        <authorList>
            <person name="Komaki H."/>
            <person name="Tamura T."/>
        </authorList>
    </citation>
    <scope>NUCLEOTIDE SEQUENCE [LARGE SCALE GENOMIC DNA]</scope>
    <source>
        <strain evidence="3 4">NBRC 108639</strain>
    </source>
</reference>
<evidence type="ECO:0000259" key="2">
    <source>
        <dbReference type="Pfam" id="PF03795"/>
    </source>
</evidence>
<organism evidence="3 4">
    <name type="scientific">Phytohabitans houttuyneae</name>
    <dbReference type="NCBI Taxonomy" id="1076126"/>
    <lineage>
        <taxon>Bacteria</taxon>
        <taxon>Bacillati</taxon>
        <taxon>Actinomycetota</taxon>
        <taxon>Actinomycetes</taxon>
        <taxon>Micromonosporales</taxon>
        <taxon>Micromonosporaceae</taxon>
    </lineage>
</organism>
<dbReference type="Gene3D" id="3.30.70.1060">
    <property type="entry name" value="Dimeric alpha+beta barrel"/>
    <property type="match status" value="1"/>
</dbReference>
<dbReference type="PANTHER" id="PTHR35174:SF3">
    <property type="entry name" value="BLL7171 PROTEIN"/>
    <property type="match status" value="1"/>
</dbReference>
<evidence type="ECO:0000313" key="3">
    <source>
        <dbReference type="EMBL" id="GFJ85399.1"/>
    </source>
</evidence>
<protein>
    <recommendedName>
        <fullName evidence="2">YCII-related domain-containing protein</fullName>
    </recommendedName>
</protein>
<dbReference type="SUPFAM" id="SSF54909">
    <property type="entry name" value="Dimeric alpha+beta barrel"/>
    <property type="match status" value="1"/>
</dbReference>
<dbReference type="InterPro" id="IPR005545">
    <property type="entry name" value="YCII"/>
</dbReference>
<dbReference type="EMBL" id="BLPF01000004">
    <property type="protein sequence ID" value="GFJ85399.1"/>
    <property type="molecule type" value="Genomic_DNA"/>
</dbReference>
<gene>
    <name evidence="3" type="ORF">Phou_095790</name>
</gene>
<comment type="caution">
    <text evidence="3">The sequence shown here is derived from an EMBL/GenBank/DDBJ whole genome shotgun (WGS) entry which is preliminary data.</text>
</comment>
<dbReference type="PANTHER" id="PTHR35174">
    <property type="entry name" value="BLL7171 PROTEIN-RELATED"/>
    <property type="match status" value="1"/>
</dbReference>
<reference evidence="3 4" key="2">
    <citation type="submission" date="2020-03" db="EMBL/GenBank/DDBJ databases">
        <authorList>
            <person name="Ichikawa N."/>
            <person name="Kimura A."/>
            <person name="Kitahashi Y."/>
            <person name="Uohara A."/>
        </authorList>
    </citation>
    <scope>NUCLEOTIDE SEQUENCE [LARGE SCALE GENOMIC DNA]</scope>
    <source>
        <strain evidence="3 4">NBRC 108639</strain>
    </source>
</reference>
<sequence>MRIFIATLSRQGPCRERDLHLRGDVEGGSAAPTYLCEAPDRDADSTRGDVVKYMMLIYQNTAAAEALSEEEMSALQNEAGDIWQDLVKSGEWVSGAGLASPTQAKAIRVRDGVAAVTDGPFSEAKEQLAGVCVFDVESEERAVEIAGRWPDARFWGVELREIVGEAEAEG</sequence>
<dbReference type="Pfam" id="PF03795">
    <property type="entry name" value="YCII"/>
    <property type="match status" value="1"/>
</dbReference>
<evidence type="ECO:0000313" key="4">
    <source>
        <dbReference type="Proteomes" id="UP000482800"/>
    </source>
</evidence>
<comment type="similarity">
    <text evidence="1">Belongs to the YciI family.</text>
</comment>
<keyword evidence="4" id="KW-1185">Reference proteome</keyword>
<accession>A0A6V8KSW5</accession>
<proteinExistence type="inferred from homology"/>
<dbReference type="AlphaFoldDB" id="A0A6V8KSW5"/>